<feature type="compositionally biased region" description="Basic and acidic residues" evidence="5">
    <location>
        <begin position="77"/>
        <end position="99"/>
    </location>
</feature>
<evidence type="ECO:0000256" key="5">
    <source>
        <dbReference type="SAM" id="MobiDB-lite"/>
    </source>
</evidence>
<reference evidence="7" key="1">
    <citation type="submission" date="2021-01" db="EMBL/GenBank/DDBJ databases">
        <authorList>
            <person name="Corre E."/>
            <person name="Pelletier E."/>
            <person name="Niang G."/>
            <person name="Scheremetjew M."/>
            <person name="Finn R."/>
            <person name="Kale V."/>
            <person name="Holt S."/>
            <person name="Cochrane G."/>
            <person name="Meng A."/>
            <person name="Brown T."/>
            <person name="Cohen L."/>
        </authorList>
    </citation>
    <scope>NUCLEOTIDE SEQUENCE</scope>
    <source>
        <strain evidence="7">Grunow 1884</strain>
    </source>
</reference>
<dbReference type="SMART" id="SM00249">
    <property type="entry name" value="PHD"/>
    <property type="match status" value="1"/>
</dbReference>
<evidence type="ECO:0000259" key="6">
    <source>
        <dbReference type="PROSITE" id="PS50016"/>
    </source>
</evidence>
<name>A0A7S1Z0C0_TRICV</name>
<accession>A0A7S1Z0C0</accession>
<dbReference type="Gene3D" id="3.30.40.10">
    <property type="entry name" value="Zinc/RING finger domain, C3HC4 (zinc finger)"/>
    <property type="match status" value="1"/>
</dbReference>
<sequence>MKRTSTYTSVLEALGFERQRHNDPLRSKALRTAHTALACSYLGDEDRNYETFLSFQNRTKLDEERRKAEEERRQLKEEMAKMSKKEKLKILEKKKEEKRKNRTRKIVVPKKAKVPVLGPLVDVMVLIEEVDTGRYPSITRYQGKHKDYCCFCQEGGALYHCTVCRNSEHLECLTLKQDVHDPTPEDEFLCHVCIGKILCRRKRAEKRRMEKRVEVMGKAGVDGNDPEMMLTFPEGAPEMVVHDKSEEKQSATGTTGKQKVSEVKRVALSTSMSRDQKERMSGPADKNAVQVTRSKELACVQYGEKPGNMPHIQQCPVGGPGGLICCSACTASFSRMLTETAQEMEAQMIANCLVA</sequence>
<keyword evidence="2 4" id="KW-0863">Zinc-finger</keyword>
<feature type="region of interest" description="Disordered" evidence="5">
    <location>
        <begin position="77"/>
        <end position="103"/>
    </location>
</feature>
<dbReference type="SUPFAM" id="SSF57903">
    <property type="entry name" value="FYVE/PHD zinc finger"/>
    <property type="match status" value="1"/>
</dbReference>
<organism evidence="7">
    <name type="scientific">Trieres chinensis</name>
    <name type="common">Marine centric diatom</name>
    <name type="synonym">Odontella sinensis</name>
    <dbReference type="NCBI Taxonomy" id="1514140"/>
    <lineage>
        <taxon>Eukaryota</taxon>
        <taxon>Sar</taxon>
        <taxon>Stramenopiles</taxon>
        <taxon>Ochrophyta</taxon>
        <taxon>Bacillariophyta</taxon>
        <taxon>Mediophyceae</taxon>
        <taxon>Biddulphiophycidae</taxon>
        <taxon>Eupodiscales</taxon>
        <taxon>Parodontellaceae</taxon>
        <taxon>Trieres</taxon>
    </lineage>
</organism>
<feature type="region of interest" description="Disordered" evidence="5">
    <location>
        <begin position="269"/>
        <end position="288"/>
    </location>
</feature>
<keyword evidence="3" id="KW-0862">Zinc</keyword>
<evidence type="ECO:0000256" key="3">
    <source>
        <dbReference type="ARBA" id="ARBA00022833"/>
    </source>
</evidence>
<dbReference type="AlphaFoldDB" id="A0A7S1Z0C0"/>
<keyword evidence="1" id="KW-0479">Metal-binding</keyword>
<protein>
    <recommendedName>
        <fullName evidence="6">PHD-type domain-containing protein</fullName>
    </recommendedName>
</protein>
<proteinExistence type="predicted"/>
<dbReference type="GO" id="GO:0008270">
    <property type="term" value="F:zinc ion binding"/>
    <property type="evidence" value="ECO:0007669"/>
    <property type="project" value="UniProtKB-KW"/>
</dbReference>
<evidence type="ECO:0000256" key="2">
    <source>
        <dbReference type="ARBA" id="ARBA00022771"/>
    </source>
</evidence>
<dbReference type="InterPro" id="IPR001965">
    <property type="entry name" value="Znf_PHD"/>
</dbReference>
<dbReference type="InterPro" id="IPR019787">
    <property type="entry name" value="Znf_PHD-finger"/>
</dbReference>
<dbReference type="InterPro" id="IPR013083">
    <property type="entry name" value="Znf_RING/FYVE/PHD"/>
</dbReference>
<feature type="domain" description="PHD-type" evidence="6">
    <location>
        <begin position="146"/>
        <end position="196"/>
    </location>
</feature>
<evidence type="ECO:0000256" key="1">
    <source>
        <dbReference type="ARBA" id="ARBA00022723"/>
    </source>
</evidence>
<evidence type="ECO:0000313" key="7">
    <source>
        <dbReference type="EMBL" id="CAD9324340.1"/>
    </source>
</evidence>
<gene>
    <name evidence="7" type="ORF">OSIN01602_LOCUS2806</name>
</gene>
<dbReference type="EMBL" id="HBGO01004984">
    <property type="protein sequence ID" value="CAD9324340.1"/>
    <property type="molecule type" value="Transcribed_RNA"/>
</dbReference>
<dbReference type="InterPro" id="IPR011011">
    <property type="entry name" value="Znf_FYVE_PHD"/>
</dbReference>
<evidence type="ECO:0000256" key="4">
    <source>
        <dbReference type="PROSITE-ProRule" id="PRU00146"/>
    </source>
</evidence>
<dbReference type="PROSITE" id="PS50016">
    <property type="entry name" value="ZF_PHD_2"/>
    <property type="match status" value="1"/>
</dbReference>